<dbReference type="PRINTS" id="PR00411">
    <property type="entry name" value="PNDRDTASEI"/>
</dbReference>
<evidence type="ECO:0000256" key="1">
    <source>
        <dbReference type="ARBA" id="ARBA00001974"/>
    </source>
</evidence>
<dbReference type="STRING" id="1652495.ccrud_00435"/>
<name>A0A172QQ81_9CORY</name>
<reference evidence="6 7" key="1">
    <citation type="submission" date="2016-05" db="EMBL/GenBank/DDBJ databases">
        <title>Complete genome sequence of Corynebacterium crudilactis, a new Corynebacterium species isolated from raw cow's milk.</title>
        <authorList>
            <person name="Christian R."/>
            <person name="Zimmermann J."/>
            <person name="Lipski A."/>
            <person name="Kalinowski J."/>
        </authorList>
    </citation>
    <scope>NUCLEOTIDE SEQUENCE [LARGE SCALE GENOMIC DNA]</scope>
    <source>
        <strain evidence="6 7">JZ16</strain>
    </source>
</reference>
<keyword evidence="2" id="KW-0285">Flavoprotein</keyword>
<dbReference type="OrthoDB" id="9813348at2"/>
<dbReference type="PANTHER" id="PTHR43400">
    <property type="entry name" value="FUMARATE REDUCTASE"/>
    <property type="match status" value="1"/>
</dbReference>
<dbReference type="Gene3D" id="3.90.700.10">
    <property type="entry name" value="Succinate dehydrogenase/fumarate reductase flavoprotein, catalytic domain"/>
    <property type="match status" value="1"/>
</dbReference>
<keyword evidence="7" id="KW-1185">Reference proteome</keyword>
<dbReference type="InterPro" id="IPR003953">
    <property type="entry name" value="FAD-dep_OxRdtase_2_FAD-bd"/>
</dbReference>
<protein>
    <submittedName>
        <fullName evidence="6">Fumarate reductase</fullName>
    </submittedName>
</protein>
<organism evidence="6 7">
    <name type="scientific">Corynebacterium crudilactis</name>
    <dbReference type="NCBI Taxonomy" id="1652495"/>
    <lineage>
        <taxon>Bacteria</taxon>
        <taxon>Bacillati</taxon>
        <taxon>Actinomycetota</taxon>
        <taxon>Actinomycetes</taxon>
        <taxon>Mycobacteriales</taxon>
        <taxon>Corynebacteriaceae</taxon>
        <taxon>Corynebacterium</taxon>
    </lineage>
</organism>
<evidence type="ECO:0000256" key="3">
    <source>
        <dbReference type="ARBA" id="ARBA00022827"/>
    </source>
</evidence>
<evidence type="ECO:0000256" key="2">
    <source>
        <dbReference type="ARBA" id="ARBA00022630"/>
    </source>
</evidence>
<dbReference type="InterPro" id="IPR036188">
    <property type="entry name" value="FAD/NAD-bd_sf"/>
</dbReference>
<evidence type="ECO:0000259" key="5">
    <source>
        <dbReference type="Pfam" id="PF00890"/>
    </source>
</evidence>
<evidence type="ECO:0000313" key="6">
    <source>
        <dbReference type="EMBL" id="ANE02843.1"/>
    </source>
</evidence>
<dbReference type="KEGG" id="ccjz:ccrud_00435"/>
<sequence>MSKDFDVIVIGSGGAGLSAAISAKENGAHVVILEAEPTIGGSTIRSAGVLVAAGTSVQNSLGVHDSAEDMYQHYMDLNQWKVLPGPVWNFCHESGPMFEWMLDMGLQVPAQHSTNAHMPGLTRGGVENNKRCHVPEGQGKGLVEVLDKRRDELEIPVRLNCRVSDLIIEDNKVQGVKVGDEHLFADAVIVASGGFAQNQDLIRKYFPDALDAGTSFFAVAADGSRGDHLRFAEKHDLKVFGENWGLLLLTARFQRFHHWVSGFPPAARIYVDAQGVRCMDEDSTYAVNQGQWKATGKTVWAIFDEHARKNLPSDVEDWQPDRILEEVCKGVVVSGETLEELADKIGVPQNNLENSVKRWNEMLPHGFDEDFRRHDTLRSKGSDPKLDPIDQGPFYAVQIVPGELVCTHTGLQINSTAQVFNSSGALIGGLYAAGEAAGGVLGERYVGAGNSVTNGLVLGRIAGAQAALSQTEDLSQMLI</sequence>
<evidence type="ECO:0000256" key="4">
    <source>
        <dbReference type="ARBA" id="ARBA00023002"/>
    </source>
</evidence>
<keyword evidence="4" id="KW-0560">Oxidoreductase</keyword>
<keyword evidence="3" id="KW-0274">FAD</keyword>
<dbReference type="EMBL" id="CP015622">
    <property type="protein sequence ID" value="ANE02843.1"/>
    <property type="molecule type" value="Genomic_DNA"/>
</dbReference>
<dbReference type="Pfam" id="PF00890">
    <property type="entry name" value="FAD_binding_2"/>
    <property type="match status" value="1"/>
</dbReference>
<dbReference type="RefSeq" id="WP_066563312.1">
    <property type="nucleotide sequence ID" value="NZ_CP015622.1"/>
</dbReference>
<dbReference type="SUPFAM" id="SSF56425">
    <property type="entry name" value="Succinate dehydrogenase/fumarate reductase flavoprotein, catalytic domain"/>
    <property type="match status" value="1"/>
</dbReference>
<comment type="cofactor">
    <cofactor evidence="1">
        <name>FAD</name>
        <dbReference type="ChEBI" id="CHEBI:57692"/>
    </cofactor>
</comment>
<dbReference type="Gene3D" id="3.50.50.60">
    <property type="entry name" value="FAD/NAD(P)-binding domain"/>
    <property type="match status" value="1"/>
</dbReference>
<proteinExistence type="predicted"/>
<accession>A0A172QQ81</accession>
<dbReference type="InterPro" id="IPR027477">
    <property type="entry name" value="Succ_DH/fumarate_Rdtase_cat_sf"/>
</dbReference>
<dbReference type="Proteomes" id="UP000076929">
    <property type="component" value="Chromosome"/>
</dbReference>
<dbReference type="GO" id="GO:0033765">
    <property type="term" value="F:steroid dehydrogenase activity, acting on the CH-CH group of donors"/>
    <property type="evidence" value="ECO:0007669"/>
    <property type="project" value="UniProtKB-ARBA"/>
</dbReference>
<dbReference type="PANTHER" id="PTHR43400:SF7">
    <property type="entry name" value="FAD-DEPENDENT OXIDOREDUCTASE 2 FAD BINDING DOMAIN-CONTAINING PROTEIN"/>
    <property type="match status" value="1"/>
</dbReference>
<dbReference type="SUPFAM" id="SSF51905">
    <property type="entry name" value="FAD/NAD(P)-binding domain"/>
    <property type="match status" value="1"/>
</dbReference>
<feature type="domain" description="FAD-dependent oxidoreductase 2 FAD-binding" evidence="5">
    <location>
        <begin position="6"/>
        <end position="452"/>
    </location>
</feature>
<dbReference type="AlphaFoldDB" id="A0A172QQ81"/>
<dbReference type="InterPro" id="IPR050315">
    <property type="entry name" value="FAD-oxidoreductase_2"/>
</dbReference>
<evidence type="ECO:0000313" key="7">
    <source>
        <dbReference type="Proteomes" id="UP000076929"/>
    </source>
</evidence>
<gene>
    <name evidence="6" type="ORF">ccrud_00435</name>
</gene>